<protein>
    <submittedName>
        <fullName evidence="1">Uncharacterized protein</fullName>
    </submittedName>
</protein>
<accession>A0A835F355</accession>
<sequence>MLLDLKSHLHLILATPTLFLETKMKVGSPHWSLLISSIHY</sequence>
<evidence type="ECO:0000313" key="1">
    <source>
        <dbReference type="EMBL" id="KAF8726940.1"/>
    </source>
</evidence>
<dbReference type="EMBL" id="JACEFO010001646">
    <property type="protein sequence ID" value="KAF8726940.1"/>
    <property type="molecule type" value="Genomic_DNA"/>
</dbReference>
<proteinExistence type="predicted"/>
<comment type="caution">
    <text evidence="1">The sequence shown here is derived from an EMBL/GenBank/DDBJ whole genome shotgun (WGS) entry which is preliminary data.</text>
</comment>
<keyword evidence="2" id="KW-1185">Reference proteome</keyword>
<dbReference type="Proteomes" id="UP000636709">
    <property type="component" value="Unassembled WGS sequence"/>
</dbReference>
<reference evidence="1" key="1">
    <citation type="submission" date="2020-07" db="EMBL/GenBank/DDBJ databases">
        <title>Genome sequence and genetic diversity analysis of an under-domesticated orphan crop, white fonio (Digitaria exilis).</title>
        <authorList>
            <person name="Bennetzen J.L."/>
            <person name="Chen S."/>
            <person name="Ma X."/>
            <person name="Wang X."/>
            <person name="Yssel A.E.J."/>
            <person name="Chaluvadi S.R."/>
            <person name="Johnson M."/>
            <person name="Gangashetty P."/>
            <person name="Hamidou F."/>
            <person name="Sanogo M.D."/>
            <person name="Zwaenepoel A."/>
            <person name="Wallace J."/>
            <person name="Van De Peer Y."/>
            <person name="Van Deynze A."/>
        </authorList>
    </citation>
    <scope>NUCLEOTIDE SEQUENCE</scope>
    <source>
        <tissue evidence="1">Leaves</tissue>
    </source>
</reference>
<dbReference type="AlphaFoldDB" id="A0A835F355"/>
<name>A0A835F355_9POAL</name>
<gene>
    <name evidence="1" type="ORF">HU200_019426</name>
</gene>
<evidence type="ECO:0000313" key="2">
    <source>
        <dbReference type="Proteomes" id="UP000636709"/>
    </source>
</evidence>
<organism evidence="1 2">
    <name type="scientific">Digitaria exilis</name>
    <dbReference type="NCBI Taxonomy" id="1010633"/>
    <lineage>
        <taxon>Eukaryota</taxon>
        <taxon>Viridiplantae</taxon>
        <taxon>Streptophyta</taxon>
        <taxon>Embryophyta</taxon>
        <taxon>Tracheophyta</taxon>
        <taxon>Spermatophyta</taxon>
        <taxon>Magnoliopsida</taxon>
        <taxon>Liliopsida</taxon>
        <taxon>Poales</taxon>
        <taxon>Poaceae</taxon>
        <taxon>PACMAD clade</taxon>
        <taxon>Panicoideae</taxon>
        <taxon>Panicodae</taxon>
        <taxon>Paniceae</taxon>
        <taxon>Anthephorinae</taxon>
        <taxon>Digitaria</taxon>
    </lineage>
</organism>